<evidence type="ECO:0000313" key="2">
    <source>
        <dbReference type="EMBL" id="KAA6372860.1"/>
    </source>
</evidence>
<evidence type="ECO:0000313" key="3">
    <source>
        <dbReference type="Proteomes" id="UP000324800"/>
    </source>
</evidence>
<organism evidence="2 3">
    <name type="scientific">Streblomastix strix</name>
    <dbReference type="NCBI Taxonomy" id="222440"/>
    <lineage>
        <taxon>Eukaryota</taxon>
        <taxon>Metamonada</taxon>
        <taxon>Preaxostyla</taxon>
        <taxon>Oxymonadida</taxon>
        <taxon>Streblomastigidae</taxon>
        <taxon>Streblomastix</taxon>
    </lineage>
</organism>
<sequence length="74" mass="8083">MLGDDMIDSYSGEDVEVSPGDRIDEADKSDDEEEFIFLLQMGEDLVLFVQAVGFNNDDCDSKVNIGGESAEEGD</sequence>
<dbReference type="Proteomes" id="UP000324800">
    <property type="component" value="Unassembled WGS sequence"/>
</dbReference>
<reference evidence="2 3" key="1">
    <citation type="submission" date="2019-03" db="EMBL/GenBank/DDBJ databases">
        <title>Single cell metagenomics reveals metabolic interactions within the superorganism composed of flagellate Streblomastix strix and complex community of Bacteroidetes bacteria on its surface.</title>
        <authorList>
            <person name="Treitli S.C."/>
            <person name="Kolisko M."/>
            <person name="Husnik F."/>
            <person name="Keeling P."/>
            <person name="Hampl V."/>
        </authorList>
    </citation>
    <scope>NUCLEOTIDE SEQUENCE [LARGE SCALE GENOMIC DNA]</scope>
    <source>
        <strain evidence="2">ST1C</strain>
    </source>
</reference>
<name>A0A5J4URX4_9EUKA</name>
<evidence type="ECO:0000256" key="1">
    <source>
        <dbReference type="SAM" id="MobiDB-lite"/>
    </source>
</evidence>
<accession>A0A5J4URX4</accession>
<protein>
    <submittedName>
        <fullName evidence="2">Uncharacterized protein</fullName>
    </submittedName>
</protein>
<comment type="caution">
    <text evidence="2">The sequence shown here is derived from an EMBL/GenBank/DDBJ whole genome shotgun (WGS) entry which is preliminary data.</text>
</comment>
<proteinExistence type="predicted"/>
<dbReference type="EMBL" id="SNRW01013227">
    <property type="protein sequence ID" value="KAA6372860.1"/>
    <property type="molecule type" value="Genomic_DNA"/>
</dbReference>
<feature type="region of interest" description="Disordered" evidence="1">
    <location>
        <begin position="1"/>
        <end position="29"/>
    </location>
</feature>
<dbReference type="AlphaFoldDB" id="A0A5J4URX4"/>
<feature type="compositionally biased region" description="Acidic residues" evidence="1">
    <location>
        <begin position="1"/>
        <end position="16"/>
    </location>
</feature>
<gene>
    <name evidence="2" type="ORF">EZS28_031613</name>
</gene>